<dbReference type="AlphaFoldDB" id="F2NL51"/>
<dbReference type="NCBIfam" id="TIGR02532">
    <property type="entry name" value="IV_pilin_GFxxxE"/>
    <property type="match status" value="1"/>
</dbReference>
<dbReference type="RefSeq" id="WP_013703506.1">
    <property type="nucleotide sequence ID" value="NC_015387.1"/>
</dbReference>
<reference evidence="5 6" key="1">
    <citation type="journal article" date="2012" name="Stand. Genomic Sci.">
        <title>Complete genome sequence of the aerobic, heterotroph Marinithermus hydrothermalis type strain (T1(T)) from a deep-sea hydrothermal vent chimney.</title>
        <authorList>
            <person name="Copeland A."/>
            <person name="Gu W."/>
            <person name="Yasawong M."/>
            <person name="Lapidus A."/>
            <person name="Lucas S."/>
            <person name="Deshpande S."/>
            <person name="Pagani I."/>
            <person name="Tapia R."/>
            <person name="Cheng J.F."/>
            <person name="Goodwin L.A."/>
            <person name="Pitluck S."/>
            <person name="Liolios K."/>
            <person name="Ivanova N."/>
            <person name="Mavromatis K."/>
            <person name="Mikhailova N."/>
            <person name="Pati A."/>
            <person name="Chen A."/>
            <person name="Palaniappan K."/>
            <person name="Land M."/>
            <person name="Pan C."/>
            <person name="Brambilla E.M."/>
            <person name="Rohde M."/>
            <person name="Tindall B.J."/>
            <person name="Sikorski J."/>
            <person name="Goker M."/>
            <person name="Detter J.C."/>
            <person name="Bristow J."/>
            <person name="Eisen J.A."/>
            <person name="Markowitz V."/>
            <person name="Hugenholtz P."/>
            <person name="Kyrpides N.C."/>
            <person name="Klenk H.P."/>
            <person name="Woyke T."/>
        </authorList>
    </citation>
    <scope>NUCLEOTIDE SEQUENCE [LARGE SCALE GENOMIC DNA]</scope>
    <source>
        <strain evidence="6">DSM 14884 / JCM 11576 / T1</strain>
    </source>
</reference>
<protein>
    <recommendedName>
        <fullName evidence="7">Prepilin-like protein</fullName>
    </recommendedName>
</protein>
<comment type="subcellular location">
    <subcellularLocation>
        <location evidence="1">Cell outer membrane</location>
        <topology evidence="1">Single-pass membrane protein</topology>
    </subcellularLocation>
    <subcellularLocation>
        <location evidence="2">Periplasm</location>
    </subcellularLocation>
</comment>
<gene>
    <name evidence="5" type="ordered locus">Marky_0704</name>
</gene>
<evidence type="ECO:0000256" key="3">
    <source>
        <dbReference type="ARBA" id="ARBA00022764"/>
    </source>
</evidence>
<dbReference type="KEGG" id="mhd:Marky_0704"/>
<dbReference type="EMBL" id="CP002630">
    <property type="protein sequence ID" value="AEB11454.1"/>
    <property type="molecule type" value="Genomic_DNA"/>
</dbReference>
<keyword evidence="4" id="KW-0472">Membrane</keyword>
<keyword evidence="3" id="KW-0574">Periplasm</keyword>
<evidence type="ECO:0000256" key="2">
    <source>
        <dbReference type="ARBA" id="ARBA00004418"/>
    </source>
</evidence>
<dbReference type="InterPro" id="IPR012902">
    <property type="entry name" value="N_methyl_site"/>
</dbReference>
<accession>F2NL51</accession>
<evidence type="ECO:0000313" key="6">
    <source>
        <dbReference type="Proteomes" id="UP000007030"/>
    </source>
</evidence>
<dbReference type="Pfam" id="PF07963">
    <property type="entry name" value="N_methyl"/>
    <property type="match status" value="1"/>
</dbReference>
<keyword evidence="6" id="KW-1185">Reference proteome</keyword>
<evidence type="ECO:0000256" key="4">
    <source>
        <dbReference type="ARBA" id="ARBA00023237"/>
    </source>
</evidence>
<dbReference type="HOGENOM" id="CLU_908923_0_0_0"/>
<dbReference type="GO" id="GO:0042597">
    <property type="term" value="C:periplasmic space"/>
    <property type="evidence" value="ECO:0007669"/>
    <property type="project" value="UniProtKB-SubCell"/>
</dbReference>
<dbReference type="Proteomes" id="UP000007030">
    <property type="component" value="Chromosome"/>
</dbReference>
<dbReference type="InterPro" id="IPR045584">
    <property type="entry name" value="Pilin-like"/>
</dbReference>
<evidence type="ECO:0008006" key="7">
    <source>
        <dbReference type="Google" id="ProtNLM"/>
    </source>
</evidence>
<dbReference type="eggNOG" id="COG4795">
    <property type="taxonomic scope" value="Bacteria"/>
</dbReference>
<proteinExistence type="predicted"/>
<organism evidence="5 6">
    <name type="scientific">Marinithermus hydrothermalis (strain DSM 14884 / JCM 11576 / T1)</name>
    <dbReference type="NCBI Taxonomy" id="869210"/>
    <lineage>
        <taxon>Bacteria</taxon>
        <taxon>Thermotogati</taxon>
        <taxon>Deinococcota</taxon>
        <taxon>Deinococci</taxon>
        <taxon>Thermales</taxon>
        <taxon>Thermaceae</taxon>
        <taxon>Marinithermus</taxon>
    </lineage>
</organism>
<dbReference type="SUPFAM" id="SSF54523">
    <property type="entry name" value="Pili subunits"/>
    <property type="match status" value="1"/>
</dbReference>
<sequence length="294" mass="32022">MRARRGFTLTELLIALGILATLMAAAYGAVVQALRFQSDQEAVTSLQAKLRRVMEVFTQDLRSAVFGGITNQPYPSGAESISFALMDGGAGYPVLPHDSGSNNSFKRAAEVKVVSLVASTLDLGIRRGDTVLMVNANGQAVLLPVTNVNPVGGGPNRWHIVHAGCGNTIDYTPNTLVFRVVTLGFRYDPSTRTLWEQRGGVERPLAFDLSRFRIEYVYRAPNGRDVVNPIGYDATGTPAIEFDGPGGTYTLRRLQIRLGAEAPSRGRIIEREYVGQVELASNSTYRVREVLSCK</sequence>
<evidence type="ECO:0000313" key="5">
    <source>
        <dbReference type="EMBL" id="AEB11454.1"/>
    </source>
</evidence>
<keyword evidence="4" id="KW-0998">Cell outer membrane</keyword>
<dbReference type="GO" id="GO:0009279">
    <property type="term" value="C:cell outer membrane"/>
    <property type="evidence" value="ECO:0007669"/>
    <property type="project" value="UniProtKB-SubCell"/>
</dbReference>
<dbReference type="OrthoDB" id="25012at2"/>
<dbReference type="STRING" id="869210.Marky_0704"/>
<evidence type="ECO:0000256" key="1">
    <source>
        <dbReference type="ARBA" id="ARBA00004203"/>
    </source>
</evidence>
<name>F2NL51_MARHT</name>